<dbReference type="Proteomes" id="UP000828390">
    <property type="component" value="Unassembled WGS sequence"/>
</dbReference>
<name>A0A9D4NAN5_DREPO</name>
<reference evidence="1" key="1">
    <citation type="journal article" date="2019" name="bioRxiv">
        <title>The Genome of the Zebra Mussel, Dreissena polymorpha: A Resource for Invasive Species Research.</title>
        <authorList>
            <person name="McCartney M.A."/>
            <person name="Auch B."/>
            <person name="Kono T."/>
            <person name="Mallez S."/>
            <person name="Zhang Y."/>
            <person name="Obille A."/>
            <person name="Becker A."/>
            <person name="Abrahante J.E."/>
            <person name="Garbe J."/>
            <person name="Badalamenti J.P."/>
            <person name="Herman A."/>
            <person name="Mangelson H."/>
            <person name="Liachko I."/>
            <person name="Sullivan S."/>
            <person name="Sone E.D."/>
            <person name="Koren S."/>
            <person name="Silverstein K.A.T."/>
            <person name="Beckman K.B."/>
            <person name="Gohl D.M."/>
        </authorList>
    </citation>
    <scope>NUCLEOTIDE SEQUENCE</scope>
    <source>
        <strain evidence="1">Duluth1</strain>
        <tissue evidence="1">Whole animal</tissue>
    </source>
</reference>
<protein>
    <submittedName>
        <fullName evidence="1">Uncharacterized protein</fullName>
    </submittedName>
</protein>
<gene>
    <name evidence="1" type="ORF">DPMN_016996</name>
</gene>
<evidence type="ECO:0000313" key="2">
    <source>
        <dbReference type="Proteomes" id="UP000828390"/>
    </source>
</evidence>
<dbReference type="EMBL" id="JAIWYP010000001">
    <property type="protein sequence ID" value="KAH3892863.1"/>
    <property type="molecule type" value="Genomic_DNA"/>
</dbReference>
<organism evidence="1 2">
    <name type="scientific">Dreissena polymorpha</name>
    <name type="common">Zebra mussel</name>
    <name type="synonym">Mytilus polymorpha</name>
    <dbReference type="NCBI Taxonomy" id="45954"/>
    <lineage>
        <taxon>Eukaryota</taxon>
        <taxon>Metazoa</taxon>
        <taxon>Spiralia</taxon>
        <taxon>Lophotrochozoa</taxon>
        <taxon>Mollusca</taxon>
        <taxon>Bivalvia</taxon>
        <taxon>Autobranchia</taxon>
        <taxon>Heteroconchia</taxon>
        <taxon>Euheterodonta</taxon>
        <taxon>Imparidentia</taxon>
        <taxon>Neoheterodontei</taxon>
        <taxon>Myida</taxon>
        <taxon>Dreissenoidea</taxon>
        <taxon>Dreissenidae</taxon>
        <taxon>Dreissena</taxon>
    </lineage>
</organism>
<reference evidence="1" key="2">
    <citation type="submission" date="2020-11" db="EMBL/GenBank/DDBJ databases">
        <authorList>
            <person name="McCartney M.A."/>
            <person name="Auch B."/>
            <person name="Kono T."/>
            <person name="Mallez S."/>
            <person name="Becker A."/>
            <person name="Gohl D.M."/>
            <person name="Silverstein K.A.T."/>
            <person name="Koren S."/>
            <person name="Bechman K.B."/>
            <person name="Herman A."/>
            <person name="Abrahante J.E."/>
            <person name="Garbe J."/>
        </authorList>
    </citation>
    <scope>NUCLEOTIDE SEQUENCE</scope>
    <source>
        <strain evidence="1">Duluth1</strain>
        <tissue evidence="1">Whole animal</tissue>
    </source>
</reference>
<dbReference type="AlphaFoldDB" id="A0A9D4NAN5"/>
<comment type="caution">
    <text evidence="1">The sequence shown here is derived from an EMBL/GenBank/DDBJ whole genome shotgun (WGS) entry which is preliminary data.</text>
</comment>
<evidence type="ECO:0000313" key="1">
    <source>
        <dbReference type="EMBL" id="KAH3892863.1"/>
    </source>
</evidence>
<proteinExistence type="predicted"/>
<accession>A0A9D4NAN5</accession>
<keyword evidence="2" id="KW-1185">Reference proteome</keyword>
<sequence length="129" mass="15190">MAIGDQAIRSVVIFKETSTVVVRDQAWRSMVIFKVSTWESLVKDRGYRLLGGANIGVLLKNQPMPQHQIRSVEHWLYFIAHNSRYRRPDSDNYGSITYNRQLLLVVTMPNRFCFLYVFRHSILTQTRRN</sequence>